<gene>
    <name evidence="1" type="ORF">CKAH01_13226</name>
</gene>
<name>A0AAD9YP09_COLKA</name>
<comment type="caution">
    <text evidence="1">The sequence shown here is derived from an EMBL/GenBank/DDBJ whole genome shotgun (WGS) entry which is preliminary data.</text>
</comment>
<reference evidence="1" key="1">
    <citation type="submission" date="2023-02" db="EMBL/GenBank/DDBJ databases">
        <title>Colletotrichum kahawae CIFC_Que2 genome sequencing and assembly.</title>
        <authorList>
            <person name="Baroncelli R."/>
        </authorList>
    </citation>
    <scope>NUCLEOTIDE SEQUENCE</scope>
    <source>
        <strain evidence="1">CIFC_Que2</strain>
    </source>
</reference>
<organism evidence="1 2">
    <name type="scientific">Colletotrichum kahawae</name>
    <name type="common">Coffee berry disease fungus</name>
    <dbReference type="NCBI Taxonomy" id="34407"/>
    <lineage>
        <taxon>Eukaryota</taxon>
        <taxon>Fungi</taxon>
        <taxon>Dikarya</taxon>
        <taxon>Ascomycota</taxon>
        <taxon>Pezizomycotina</taxon>
        <taxon>Sordariomycetes</taxon>
        <taxon>Hypocreomycetidae</taxon>
        <taxon>Glomerellales</taxon>
        <taxon>Glomerellaceae</taxon>
        <taxon>Colletotrichum</taxon>
        <taxon>Colletotrichum gloeosporioides species complex</taxon>
    </lineage>
</organism>
<accession>A0AAD9YP09</accession>
<sequence>MNYLENAIHLKHIGDKTAHRYGYPSESRGITARSVQSEIVSTAAICTCHSESKYHVLWPATDGLDKHLNERTYDKLVSICGGSSRVDVFDSKDLGVINWRILSPVGAPQECPARNEGSCKPIREQYIAWGTEECWDDNDVAMRGARKLLDVVGHCSRMEATHYRENTGHPSGVLYWQISILDEQIDAVESIPESLPT</sequence>
<dbReference type="Proteomes" id="UP001281614">
    <property type="component" value="Unassembled WGS sequence"/>
</dbReference>
<dbReference type="AlphaFoldDB" id="A0AAD9YP09"/>
<evidence type="ECO:0000313" key="2">
    <source>
        <dbReference type="Proteomes" id="UP001281614"/>
    </source>
</evidence>
<keyword evidence="2" id="KW-1185">Reference proteome</keyword>
<proteinExistence type="predicted"/>
<dbReference type="EMBL" id="VYYT01000048">
    <property type="protein sequence ID" value="KAK2774132.1"/>
    <property type="molecule type" value="Genomic_DNA"/>
</dbReference>
<protein>
    <submittedName>
        <fullName evidence="1">Uncharacterized protein</fullName>
    </submittedName>
</protein>
<evidence type="ECO:0000313" key="1">
    <source>
        <dbReference type="EMBL" id="KAK2774132.1"/>
    </source>
</evidence>